<dbReference type="OrthoDB" id="9813719at2"/>
<dbReference type="GO" id="GO:0032259">
    <property type="term" value="P:methylation"/>
    <property type="evidence" value="ECO:0007669"/>
    <property type="project" value="UniProtKB-KW"/>
</dbReference>
<dbReference type="PROSITE" id="PS00095">
    <property type="entry name" value="C5_MTASE_2"/>
    <property type="match status" value="1"/>
</dbReference>
<reference evidence="5 6" key="1">
    <citation type="submission" date="2017-02" db="EMBL/GenBank/DDBJ databases">
        <authorList>
            <person name="Peterson S.W."/>
        </authorList>
    </citation>
    <scope>NUCLEOTIDE SEQUENCE [LARGE SCALE GENOMIC DNA]</scope>
    <source>
        <strain evidence="5 6">B Mb 05.01</strain>
    </source>
</reference>
<dbReference type="Pfam" id="PF00145">
    <property type="entry name" value="DNA_methylase"/>
    <property type="match status" value="1"/>
</dbReference>
<evidence type="ECO:0000256" key="1">
    <source>
        <dbReference type="ARBA" id="ARBA00022603"/>
    </source>
</evidence>
<evidence type="ECO:0000313" key="6">
    <source>
        <dbReference type="Proteomes" id="UP000196320"/>
    </source>
</evidence>
<keyword evidence="1 5" id="KW-0489">Methyltransferase</keyword>
<dbReference type="InterPro" id="IPR029063">
    <property type="entry name" value="SAM-dependent_MTases_sf"/>
</dbReference>
<keyword evidence="6" id="KW-1185">Reference proteome</keyword>
<gene>
    <name evidence="5" type="ORF">FM104_09415</name>
</gene>
<dbReference type="Gene3D" id="3.90.120.10">
    <property type="entry name" value="DNA Methylase, subunit A, domain 2"/>
    <property type="match status" value="1"/>
</dbReference>
<protein>
    <submittedName>
        <fullName evidence="5">DNA-cytosine methyltransferase</fullName>
        <ecNumber evidence="5">2.1.1.37</ecNumber>
    </submittedName>
</protein>
<dbReference type="EMBL" id="FUKO01000022">
    <property type="protein sequence ID" value="SJN36970.1"/>
    <property type="molecule type" value="Genomic_DNA"/>
</dbReference>
<evidence type="ECO:0000256" key="2">
    <source>
        <dbReference type="ARBA" id="ARBA00022679"/>
    </source>
</evidence>
<evidence type="ECO:0000313" key="5">
    <source>
        <dbReference type="EMBL" id="SJN36970.1"/>
    </source>
</evidence>
<evidence type="ECO:0000256" key="4">
    <source>
        <dbReference type="ARBA" id="ARBA00022747"/>
    </source>
</evidence>
<keyword evidence="2 5" id="KW-0808">Transferase</keyword>
<dbReference type="GO" id="GO:0003886">
    <property type="term" value="F:DNA (cytosine-5-)-methyltransferase activity"/>
    <property type="evidence" value="ECO:0007669"/>
    <property type="project" value="UniProtKB-EC"/>
</dbReference>
<dbReference type="AlphaFoldDB" id="A0A1R4JY05"/>
<evidence type="ECO:0000256" key="3">
    <source>
        <dbReference type="ARBA" id="ARBA00022691"/>
    </source>
</evidence>
<accession>A0A1R4JY05</accession>
<sequence>MSKPALSAVPAEARLRRITVEEAAAIQTFPNDVPWQGAQSARFRQIGNAVPPKLAYEVAATVANTLLADTAALAETENERELVLA</sequence>
<dbReference type="InterPro" id="IPR001525">
    <property type="entry name" value="C5_MeTfrase"/>
</dbReference>
<dbReference type="GO" id="GO:0009307">
    <property type="term" value="P:DNA restriction-modification system"/>
    <property type="evidence" value="ECO:0007669"/>
    <property type="project" value="UniProtKB-KW"/>
</dbReference>
<dbReference type="Proteomes" id="UP000196320">
    <property type="component" value="Unassembled WGS sequence"/>
</dbReference>
<dbReference type="EC" id="2.1.1.37" evidence="5"/>
<organism evidence="5 6">
    <name type="scientific">Microbacterium esteraromaticum</name>
    <dbReference type="NCBI Taxonomy" id="57043"/>
    <lineage>
        <taxon>Bacteria</taxon>
        <taxon>Bacillati</taxon>
        <taxon>Actinomycetota</taxon>
        <taxon>Actinomycetes</taxon>
        <taxon>Micrococcales</taxon>
        <taxon>Microbacteriaceae</taxon>
        <taxon>Microbacterium</taxon>
    </lineage>
</organism>
<proteinExistence type="predicted"/>
<dbReference type="SUPFAM" id="SSF53335">
    <property type="entry name" value="S-adenosyl-L-methionine-dependent methyltransferases"/>
    <property type="match status" value="1"/>
</dbReference>
<dbReference type="RefSeq" id="WP_087131736.1">
    <property type="nucleotide sequence ID" value="NZ_FUKO01000022.1"/>
</dbReference>
<keyword evidence="3" id="KW-0949">S-adenosyl-L-methionine</keyword>
<keyword evidence="4" id="KW-0680">Restriction system</keyword>
<dbReference type="InterPro" id="IPR031303">
    <property type="entry name" value="C5_meth_CS"/>
</dbReference>
<name>A0A1R4JY05_9MICO</name>